<dbReference type="PROSITE" id="PS50158">
    <property type="entry name" value="ZF_CCHC"/>
    <property type="match status" value="1"/>
</dbReference>
<dbReference type="SUPFAM" id="SSF57756">
    <property type="entry name" value="Retrovirus zinc finger-like domains"/>
    <property type="match status" value="2"/>
</dbReference>
<dbReference type="AlphaFoldDB" id="A0A1E1W286"/>
<dbReference type="GO" id="GO:0006508">
    <property type="term" value="P:proteolysis"/>
    <property type="evidence" value="ECO:0007669"/>
    <property type="project" value="InterPro"/>
</dbReference>
<dbReference type="GO" id="GO:0003676">
    <property type="term" value="F:nucleic acid binding"/>
    <property type="evidence" value="ECO:0007669"/>
    <property type="project" value="InterPro"/>
</dbReference>
<feature type="region of interest" description="Disordered" evidence="2">
    <location>
        <begin position="24"/>
        <end position="43"/>
    </location>
</feature>
<dbReference type="GO" id="GO:0004190">
    <property type="term" value="F:aspartic-type endopeptidase activity"/>
    <property type="evidence" value="ECO:0007669"/>
    <property type="project" value="InterPro"/>
</dbReference>
<dbReference type="OrthoDB" id="417598at2759"/>
<dbReference type="EMBL" id="GDQN01009949">
    <property type="protein sequence ID" value="JAT81105.1"/>
    <property type="molecule type" value="Transcribed_RNA"/>
</dbReference>
<dbReference type="InterPro" id="IPR001878">
    <property type="entry name" value="Znf_CCHC"/>
</dbReference>
<dbReference type="InterPro" id="IPR001969">
    <property type="entry name" value="Aspartic_peptidase_AS"/>
</dbReference>
<evidence type="ECO:0000256" key="1">
    <source>
        <dbReference type="PROSITE-ProRule" id="PRU00047"/>
    </source>
</evidence>
<dbReference type="InterPro" id="IPR036875">
    <property type="entry name" value="Znf_CCHC_sf"/>
</dbReference>
<reference evidence="4" key="1">
    <citation type="submission" date="2015-09" db="EMBL/GenBank/DDBJ databases">
        <title>De novo assembly of Pectinophora gossypiella (Pink Bollworm) gut transcriptome.</title>
        <authorList>
            <person name="Tassone E.E."/>
        </authorList>
    </citation>
    <scope>NUCLEOTIDE SEQUENCE</scope>
</reference>
<dbReference type="GO" id="GO:0008270">
    <property type="term" value="F:zinc ion binding"/>
    <property type="evidence" value="ECO:0007669"/>
    <property type="project" value="UniProtKB-KW"/>
</dbReference>
<dbReference type="PROSITE" id="PS00141">
    <property type="entry name" value="ASP_PROTEASE"/>
    <property type="match status" value="1"/>
</dbReference>
<feature type="non-terminal residue" evidence="4">
    <location>
        <position position="1"/>
    </location>
</feature>
<feature type="compositionally biased region" description="Low complexity" evidence="2">
    <location>
        <begin position="27"/>
        <end position="42"/>
    </location>
</feature>
<keyword evidence="1" id="KW-0863">Zinc-finger</keyword>
<dbReference type="SMART" id="SM00343">
    <property type="entry name" value="ZnF_C2HC"/>
    <property type="match status" value="2"/>
</dbReference>
<gene>
    <name evidence="4" type="ORF">g.1884</name>
</gene>
<keyword evidence="1" id="KW-0862">Zinc</keyword>
<evidence type="ECO:0000256" key="2">
    <source>
        <dbReference type="SAM" id="MobiDB-lite"/>
    </source>
</evidence>
<keyword evidence="1" id="KW-0479">Metal-binding</keyword>
<evidence type="ECO:0000313" key="4">
    <source>
        <dbReference type="EMBL" id="JAT81105.1"/>
    </source>
</evidence>
<dbReference type="Gene3D" id="4.10.60.10">
    <property type="entry name" value="Zinc finger, CCHC-type"/>
    <property type="match status" value="1"/>
</dbReference>
<accession>A0A1E1W286</accession>
<evidence type="ECO:0000259" key="3">
    <source>
        <dbReference type="PROSITE" id="PS50158"/>
    </source>
</evidence>
<sequence length="120" mass="13125">DTKTKCFNCGNIGHKHYQCSKRVRSDTSVPNVSSPTPSTSNNANDKQVLCTYCKKLGHKVDDCFAKQRAASRARGTPNVNFCREIEGDYRKNDITTGVIQGIPVDILIDSGSTISLISES</sequence>
<name>A0A1E1W286_PECGO</name>
<proteinExistence type="predicted"/>
<organism evidence="4">
    <name type="scientific">Pectinophora gossypiella</name>
    <name type="common">Cotton pink bollworm</name>
    <name type="synonym">Depressaria gossypiella</name>
    <dbReference type="NCBI Taxonomy" id="13191"/>
    <lineage>
        <taxon>Eukaryota</taxon>
        <taxon>Metazoa</taxon>
        <taxon>Ecdysozoa</taxon>
        <taxon>Arthropoda</taxon>
        <taxon>Hexapoda</taxon>
        <taxon>Insecta</taxon>
        <taxon>Pterygota</taxon>
        <taxon>Neoptera</taxon>
        <taxon>Endopterygota</taxon>
        <taxon>Lepidoptera</taxon>
        <taxon>Glossata</taxon>
        <taxon>Ditrysia</taxon>
        <taxon>Gelechioidea</taxon>
        <taxon>Gelechiidae</taxon>
        <taxon>Apatetrinae</taxon>
        <taxon>Pectinophora</taxon>
    </lineage>
</organism>
<protein>
    <recommendedName>
        <fullName evidence="3">CCHC-type domain-containing protein</fullName>
    </recommendedName>
</protein>
<feature type="domain" description="CCHC-type" evidence="3">
    <location>
        <begin position="5"/>
        <end position="21"/>
    </location>
</feature>
<feature type="non-terminal residue" evidence="4">
    <location>
        <position position="120"/>
    </location>
</feature>